<dbReference type="GO" id="GO:0004640">
    <property type="term" value="F:phosphoribosylanthranilate isomerase activity"/>
    <property type="evidence" value="ECO:0007669"/>
    <property type="project" value="TreeGrafter"/>
</dbReference>
<evidence type="ECO:0000256" key="6">
    <source>
        <dbReference type="ARBA" id="ARBA00023141"/>
    </source>
</evidence>
<dbReference type="GO" id="GO:0000162">
    <property type="term" value="P:L-tryptophan biosynthetic process"/>
    <property type="evidence" value="ECO:0007669"/>
    <property type="project" value="UniProtKB-UniRule"/>
</dbReference>
<dbReference type="PANTHER" id="PTHR22854">
    <property type="entry name" value="TRYPTOPHAN BIOSYNTHESIS PROTEIN"/>
    <property type="match status" value="1"/>
</dbReference>
<feature type="domain" description="Indole-3-glycerol phosphate synthase" evidence="9">
    <location>
        <begin position="18"/>
        <end position="268"/>
    </location>
</feature>
<dbReference type="SUPFAM" id="SSF51366">
    <property type="entry name" value="Ribulose-phoshate binding barrel"/>
    <property type="match status" value="1"/>
</dbReference>
<comment type="similarity">
    <text evidence="8">Belongs to the TrpC family.</text>
</comment>
<dbReference type="HOGENOM" id="CLU_034247_2_0_7"/>
<dbReference type="EMBL" id="CP000252">
    <property type="protein sequence ID" value="ABC77701.1"/>
    <property type="molecule type" value="Genomic_DNA"/>
</dbReference>
<dbReference type="PANTHER" id="PTHR22854:SF2">
    <property type="entry name" value="INDOLE-3-GLYCEROL-PHOSPHATE SYNTHASE"/>
    <property type="match status" value="1"/>
</dbReference>
<dbReference type="UniPathway" id="UPA00035">
    <property type="reaction ID" value="UER00043"/>
</dbReference>
<dbReference type="InterPro" id="IPR011060">
    <property type="entry name" value="RibuloseP-bd_barrel"/>
</dbReference>
<dbReference type="KEGG" id="sat:SYN_01944"/>
<dbReference type="HAMAP" id="MF_00134_B">
    <property type="entry name" value="IGPS_B"/>
    <property type="match status" value="1"/>
</dbReference>
<dbReference type="GO" id="GO:0004425">
    <property type="term" value="F:indole-3-glycerol-phosphate synthase activity"/>
    <property type="evidence" value="ECO:0007669"/>
    <property type="project" value="UniProtKB-UniRule"/>
</dbReference>
<keyword evidence="7 8" id="KW-0456">Lyase</keyword>
<dbReference type="Proteomes" id="UP000001933">
    <property type="component" value="Chromosome"/>
</dbReference>
<dbReference type="STRING" id="56780.SYN_01944"/>
<evidence type="ECO:0000256" key="1">
    <source>
        <dbReference type="ARBA" id="ARBA00001633"/>
    </source>
</evidence>
<evidence type="ECO:0000256" key="4">
    <source>
        <dbReference type="ARBA" id="ARBA00022793"/>
    </source>
</evidence>
<dbReference type="EC" id="4.1.1.48" evidence="8"/>
<comment type="catalytic activity">
    <reaction evidence="1 8">
        <text>1-(2-carboxyphenylamino)-1-deoxy-D-ribulose 5-phosphate + H(+) = (1S,2R)-1-C-(indol-3-yl)glycerol 3-phosphate + CO2 + H2O</text>
        <dbReference type="Rhea" id="RHEA:23476"/>
        <dbReference type="ChEBI" id="CHEBI:15377"/>
        <dbReference type="ChEBI" id="CHEBI:15378"/>
        <dbReference type="ChEBI" id="CHEBI:16526"/>
        <dbReference type="ChEBI" id="CHEBI:58613"/>
        <dbReference type="ChEBI" id="CHEBI:58866"/>
        <dbReference type="EC" id="4.1.1.48"/>
    </reaction>
</comment>
<dbReference type="InParanoid" id="Q2LUD7"/>
<dbReference type="InterPro" id="IPR013798">
    <property type="entry name" value="Indole-3-glycerol_P_synth_dom"/>
</dbReference>
<keyword evidence="5 8" id="KW-0822">Tryptophan biosynthesis</keyword>
<dbReference type="FunFam" id="3.20.20.70:FF:000024">
    <property type="entry name" value="Indole-3-glycerol phosphate synthase"/>
    <property type="match status" value="1"/>
</dbReference>
<dbReference type="Gene3D" id="3.20.20.70">
    <property type="entry name" value="Aldolase class I"/>
    <property type="match status" value="1"/>
</dbReference>
<dbReference type="Pfam" id="PF00218">
    <property type="entry name" value="IGPS"/>
    <property type="match status" value="1"/>
</dbReference>
<evidence type="ECO:0000256" key="2">
    <source>
        <dbReference type="ARBA" id="ARBA00004696"/>
    </source>
</evidence>
<evidence type="ECO:0000259" key="9">
    <source>
        <dbReference type="Pfam" id="PF00218"/>
    </source>
</evidence>
<gene>
    <name evidence="8" type="primary">trpC</name>
    <name evidence="10" type="ORF">SYN_01944</name>
</gene>
<dbReference type="InterPro" id="IPR045186">
    <property type="entry name" value="Indole-3-glycerol_P_synth"/>
</dbReference>
<dbReference type="FunCoup" id="Q2LUD7">
    <property type="interactions" value="324"/>
</dbReference>
<keyword evidence="3 8" id="KW-0028">Amino-acid biosynthesis</keyword>
<keyword evidence="4 8" id="KW-0210">Decarboxylase</keyword>
<reference evidence="10 11" key="1">
    <citation type="journal article" date="2007" name="Proc. Natl. Acad. Sci. U.S.A.">
        <title>The genome of Syntrophus aciditrophicus: life at the thermodynamic limit of microbial growth.</title>
        <authorList>
            <person name="McInerney M.J."/>
            <person name="Rohlin L."/>
            <person name="Mouttaki H."/>
            <person name="Kim U."/>
            <person name="Krupp R.S."/>
            <person name="Rios-Hernandez L."/>
            <person name="Sieber J."/>
            <person name="Struchtemeyer C.G."/>
            <person name="Bhattacharyya A."/>
            <person name="Campbell J.W."/>
            <person name="Gunsalus R.P."/>
        </authorList>
    </citation>
    <scope>NUCLEOTIDE SEQUENCE [LARGE SCALE GENOMIC DNA]</scope>
    <source>
        <strain evidence="10 11">SB</strain>
    </source>
</reference>
<evidence type="ECO:0000313" key="10">
    <source>
        <dbReference type="EMBL" id="ABC77701.1"/>
    </source>
</evidence>
<evidence type="ECO:0000256" key="5">
    <source>
        <dbReference type="ARBA" id="ARBA00022822"/>
    </source>
</evidence>
<evidence type="ECO:0000313" key="11">
    <source>
        <dbReference type="Proteomes" id="UP000001933"/>
    </source>
</evidence>
<comment type="pathway">
    <text evidence="2 8">Amino-acid biosynthesis; L-tryptophan biosynthesis; L-tryptophan from chorismate: step 4/5.</text>
</comment>
<name>Q2LUD7_SYNAS</name>
<accession>Q2LUD7</accession>
<evidence type="ECO:0000256" key="8">
    <source>
        <dbReference type="HAMAP-Rule" id="MF_00134"/>
    </source>
</evidence>
<dbReference type="AlphaFoldDB" id="Q2LUD7"/>
<proteinExistence type="inferred from homology"/>
<keyword evidence="11" id="KW-1185">Reference proteome</keyword>
<dbReference type="NCBIfam" id="NF001377">
    <property type="entry name" value="PRK00278.2-4"/>
    <property type="match status" value="1"/>
</dbReference>
<evidence type="ECO:0000256" key="7">
    <source>
        <dbReference type="ARBA" id="ARBA00023239"/>
    </source>
</evidence>
<sequence>MNLAESKKRENRMISIFEQIFEVKRADIDQLKKSLPLDELKKMAQDRPPCRDFKGALTGRECAVIAEVKFRSPSKGLLRAGLDPAVVAEIYERNGAAAISVLTDRPFFGGEKFYLNVIRRTVGLPVLRKDFIIDSWQVYESRMLGADAILLIVGMLEDRQLREYLDLAGTLGLAALVEVHDHEELERAVRANAGIIGINNRNLKNFITDLNTTLELVSSIPGDRFVVTESGIRSREDVQRMMSAGITAFLIGETLMTAPDIGLKLRQLLGKEDAVS</sequence>
<organism evidence="10 11">
    <name type="scientific">Syntrophus aciditrophicus (strain SB)</name>
    <dbReference type="NCBI Taxonomy" id="56780"/>
    <lineage>
        <taxon>Bacteria</taxon>
        <taxon>Pseudomonadati</taxon>
        <taxon>Thermodesulfobacteriota</taxon>
        <taxon>Syntrophia</taxon>
        <taxon>Syntrophales</taxon>
        <taxon>Syntrophaceae</taxon>
        <taxon>Syntrophus</taxon>
    </lineage>
</organism>
<dbReference type="InterPro" id="IPR013785">
    <property type="entry name" value="Aldolase_TIM"/>
</dbReference>
<dbReference type="eggNOG" id="COG0134">
    <property type="taxonomic scope" value="Bacteria"/>
</dbReference>
<dbReference type="CDD" id="cd00331">
    <property type="entry name" value="IGPS"/>
    <property type="match status" value="1"/>
</dbReference>
<evidence type="ECO:0000256" key="3">
    <source>
        <dbReference type="ARBA" id="ARBA00022605"/>
    </source>
</evidence>
<protein>
    <recommendedName>
        <fullName evidence="8">Indole-3-glycerol phosphate synthase</fullName>
        <shortName evidence="8">IGPS</shortName>
        <ecNumber evidence="8">4.1.1.48</ecNumber>
    </recommendedName>
</protein>
<keyword evidence="6 8" id="KW-0057">Aromatic amino acid biosynthesis</keyword>